<comment type="cofactor">
    <cofactor evidence="1">
        <name>FMN</name>
        <dbReference type="ChEBI" id="CHEBI:58210"/>
    </cofactor>
</comment>
<organism evidence="5 6">
    <name type="scientific">Hypericibacter adhaerens</name>
    <dbReference type="NCBI Taxonomy" id="2602016"/>
    <lineage>
        <taxon>Bacteria</taxon>
        <taxon>Pseudomonadati</taxon>
        <taxon>Pseudomonadota</taxon>
        <taxon>Alphaproteobacteria</taxon>
        <taxon>Rhodospirillales</taxon>
        <taxon>Dongiaceae</taxon>
        <taxon>Hypericibacter</taxon>
    </lineage>
</organism>
<keyword evidence="6" id="KW-1185">Reference proteome</keyword>
<dbReference type="SUPFAM" id="SSF50475">
    <property type="entry name" value="FMN-binding split barrel"/>
    <property type="match status" value="1"/>
</dbReference>
<dbReference type="RefSeq" id="WP_151114433.1">
    <property type="nucleotide sequence ID" value="NZ_CP042582.1"/>
</dbReference>
<evidence type="ECO:0000256" key="2">
    <source>
        <dbReference type="ARBA" id="ARBA00022630"/>
    </source>
</evidence>
<keyword evidence="2" id="KW-0285">Flavoprotein</keyword>
<evidence type="ECO:0000313" key="5">
    <source>
        <dbReference type="EMBL" id="QEX20172.1"/>
    </source>
</evidence>
<dbReference type="KEGG" id="hadh:FRZ61_00870"/>
<dbReference type="GO" id="GO:0010181">
    <property type="term" value="F:FMN binding"/>
    <property type="evidence" value="ECO:0007669"/>
    <property type="project" value="InterPro"/>
</dbReference>
<proteinExistence type="inferred from homology"/>
<evidence type="ECO:0000313" key="6">
    <source>
        <dbReference type="Proteomes" id="UP000325797"/>
    </source>
</evidence>
<accession>A0A5J6MR66</accession>
<dbReference type="OrthoDB" id="9792436at2"/>
<gene>
    <name evidence="5" type="ORF">FRZ61_00870</name>
</gene>
<dbReference type="PANTHER" id="PTHR43567:SF1">
    <property type="entry name" value="FLAVOREDOXIN"/>
    <property type="match status" value="1"/>
</dbReference>
<feature type="domain" description="Flavin reductase like" evidence="4">
    <location>
        <begin position="21"/>
        <end position="173"/>
    </location>
</feature>
<dbReference type="PANTHER" id="PTHR43567">
    <property type="entry name" value="FLAVOREDOXIN-RELATED-RELATED"/>
    <property type="match status" value="1"/>
</dbReference>
<dbReference type="InterPro" id="IPR002563">
    <property type="entry name" value="Flavin_Rdtase-like_dom"/>
</dbReference>
<dbReference type="EMBL" id="CP042582">
    <property type="protein sequence ID" value="QEX20172.1"/>
    <property type="molecule type" value="Genomic_DNA"/>
</dbReference>
<dbReference type="Proteomes" id="UP000325797">
    <property type="component" value="Chromosome"/>
</dbReference>
<comment type="similarity">
    <text evidence="3">Belongs to the flavoredoxin family.</text>
</comment>
<protein>
    <submittedName>
        <fullName evidence="5">Flavin reductase</fullName>
    </submittedName>
</protein>
<evidence type="ECO:0000256" key="3">
    <source>
        <dbReference type="ARBA" id="ARBA00038054"/>
    </source>
</evidence>
<evidence type="ECO:0000256" key="1">
    <source>
        <dbReference type="ARBA" id="ARBA00001917"/>
    </source>
</evidence>
<dbReference type="Gene3D" id="2.30.110.10">
    <property type="entry name" value="Electron Transport, Fmn-binding Protein, Chain A"/>
    <property type="match status" value="1"/>
</dbReference>
<evidence type="ECO:0000259" key="4">
    <source>
        <dbReference type="SMART" id="SM00903"/>
    </source>
</evidence>
<reference evidence="5 6" key="1">
    <citation type="submission" date="2019-08" db="EMBL/GenBank/DDBJ databases">
        <title>Hyperibacter terrae gen. nov., sp. nov. and Hyperibacter viscosus sp. nov., two new members in the family Rhodospirillaceae isolated from the rhizosphere of Hypericum perforatum.</title>
        <authorList>
            <person name="Noviana Z."/>
        </authorList>
    </citation>
    <scope>NUCLEOTIDE SEQUENCE [LARGE SCALE GENOMIC DNA]</scope>
    <source>
        <strain evidence="5 6">R5959</strain>
    </source>
</reference>
<dbReference type="InterPro" id="IPR052174">
    <property type="entry name" value="Flavoredoxin"/>
</dbReference>
<sequence length="191" mass="21823">MKTSTRKRPDKRDFPVSDVRRFLEPGSIVLVSSAWKGRTNIMTMGWHMIMEFEPSLVGCYIWTENHSFEMIRRSRECVINVPTVDLAPKVVGIGNSSGREIDKFAHFGLTAAPAQAVKAPLIAECHASFECKLVDASLIRKYSLFVWEVVKAHVARSPEFPRTIHYRGDGIFMIAGENTRRYRKHFKPQNL</sequence>
<dbReference type="GO" id="GO:0016646">
    <property type="term" value="F:oxidoreductase activity, acting on the CH-NH group of donors, NAD or NADP as acceptor"/>
    <property type="evidence" value="ECO:0007669"/>
    <property type="project" value="UniProtKB-ARBA"/>
</dbReference>
<dbReference type="AlphaFoldDB" id="A0A5J6MR66"/>
<dbReference type="Pfam" id="PF01613">
    <property type="entry name" value="Flavin_Reduct"/>
    <property type="match status" value="1"/>
</dbReference>
<dbReference type="SMART" id="SM00903">
    <property type="entry name" value="Flavin_Reduct"/>
    <property type="match status" value="1"/>
</dbReference>
<dbReference type="InterPro" id="IPR012349">
    <property type="entry name" value="Split_barrel_FMN-bd"/>
</dbReference>
<name>A0A5J6MR66_9PROT</name>